<protein>
    <recommendedName>
        <fullName evidence="3">Integrase zinc-binding domain-containing protein</fullName>
    </recommendedName>
</protein>
<dbReference type="Gene3D" id="2.40.70.10">
    <property type="entry name" value="Acid Proteases"/>
    <property type="match status" value="1"/>
</dbReference>
<feature type="domain" description="Integrase zinc-binding" evidence="3">
    <location>
        <begin position="988"/>
        <end position="1041"/>
    </location>
</feature>
<sequence length="1627" mass="186351">FTCIFSKSLANLRLAVAGERLTLAKNAFNGSTATGIASCSYSHIHSQLSENITTSTSARKLTSSATFKIYGDSTTPHSTNDMSLLENQYQLFQELERLWENFNKDGRERKSKPEYFKKAWAKLDDLWKAFQGTHEQICMEISQTDVYFTENYYEQAKEIYNKFLKAINAGYSRVSKPAVPGTSSEDKPETFVSNRQEGSATPQPQRPEKGSYSRLDESLRKQEANFRAFVRTIANINIENMSEKWEFQDALKTLESRWTLIDSLHLEIDSELMGYETSFCQHEEQFNNLKKEINKRMWSASYREKSTPKLDIPVFNGNYNSWVSFKDLFTDAIHKNSSMPNSQKMQILKTKVKGEAERLIQHLYISSENYASCWEILNHRYNNKKLIFTSHMNILFSLPNIQHNSVSQIKRMHDVTLETLNAVKNLGVDITTWDPILVHLLSQKLDSETYNDYLESLKQPRELPILQELLEFLESRFTNLETSSRRKQDATLQKINYQHSYNNQKAAFTKSNQNNSLLYNGNRTKTTGHWSIAKSCNVTNFTCPMCKHEHGIYKCKSFLQLADDKKLNAVNKLGLCVNCLFSHNGKECNSKHVCRKCSQPHNTILHDALQKSRTSGSSVAIATPPRDSVTSTSHVSQGECSEILLATAQLKVLRADGTYHTFRALVDQGSQICIITEHAAQLLGLKREKCRGVIYGVGQKENNCKGKLNITCASMYNDYTFTTEVVIMSNLIKRLPNKTFSKPSWTNIQNINLADPEFYVSRPVDLLLGADIYSNIILSGIIKGDDASQPMAQQTQLGWLLCGSAQTYHCNVIINNIQDIQQFWEIEDIAEEGEMSSEDIHLHGAHTLEQGQQLIHDLNLLLRSGGFILRKWSSNSQQMLKNIENQNDTQNLIFNFKTETTSKLLDNQCLWRTGPRWLSTFQPERTLKQTYQTDEEKKPRQTNVATYNLNENIIHQLLIKHSSFSKIVRILAWIQRALTPRRERLPNYLTLQELRKAKNAILTFHGGPRLTLATLRQEYWITGGNNSVKKELRKCVTCRKHEGRTQEQLMGDLPSPVTKLSILPLEKPNETQPTTTITTNQTETATFVRKKQKQNKGSNYISSLIGFLLCLMAIISSGHCFNLTPLNEHQAIYFDKLANMQLVRDEWKIIAYYDLQPYWEGITAYEKYYKHLETICSTLQQLTHCDIIMLQLRHTYTELKHNNKHLMNLEKTSNVLAQQISTTEAMTEFTLSAMAANNLLTHLRNIQDTLLDTITSIHNGRLNIHLIDPIQFQNELSVISGQLSQELTLPIDNIQTNMQSIYNLLRVRAKMTKNYLMFEIIVPLISTENYDLYHIIPVPHRSDEGMFTILPIESYVAVNLQKDAYLPVTENELEHCITRDPTTYLCELKTPIYKMKTDTDLCIKDNIHPEHCKTLVSACQSKWTHLRTIRILCKDQVTAHQLTGTNIISLKEQCVVKTDNFTIYSHKHQESTMSLQNKIETLQIAPINHIINISIPRYNLTDENITYPGHEQLLQDIEQRIQVMKNSSALSEISTHDIHHYTLIYLTLGIVAITAAVVVFRRTRCRRQPAAETAPRGAAPATASSSTVEQFSERVQVNQCCARVLQNEFKERGTSPVLNKITFSNSM</sequence>
<dbReference type="InterPro" id="IPR005312">
    <property type="entry name" value="DUF1759"/>
</dbReference>
<feature type="transmembrane region" description="Helical" evidence="2">
    <location>
        <begin position="1538"/>
        <end position="1560"/>
    </location>
</feature>
<feature type="region of interest" description="Disordered" evidence="1">
    <location>
        <begin position="175"/>
        <end position="215"/>
    </location>
</feature>
<evidence type="ECO:0000313" key="5">
    <source>
        <dbReference type="Proteomes" id="UP000648187"/>
    </source>
</evidence>
<keyword evidence="2" id="KW-0812">Transmembrane</keyword>
<evidence type="ECO:0000313" key="4">
    <source>
        <dbReference type="EMBL" id="KAF9408123.1"/>
    </source>
</evidence>
<dbReference type="InterPro" id="IPR021109">
    <property type="entry name" value="Peptidase_aspartic_dom_sf"/>
</dbReference>
<evidence type="ECO:0000256" key="1">
    <source>
        <dbReference type="SAM" id="MobiDB-lite"/>
    </source>
</evidence>
<dbReference type="Proteomes" id="UP000648187">
    <property type="component" value="Unassembled WGS sequence"/>
</dbReference>
<proteinExistence type="predicted"/>
<organism evidence="4 5">
    <name type="scientific">Spodoptera exigua</name>
    <name type="common">Beet armyworm</name>
    <name type="synonym">Noctua fulgens</name>
    <dbReference type="NCBI Taxonomy" id="7107"/>
    <lineage>
        <taxon>Eukaryota</taxon>
        <taxon>Metazoa</taxon>
        <taxon>Ecdysozoa</taxon>
        <taxon>Arthropoda</taxon>
        <taxon>Hexapoda</taxon>
        <taxon>Insecta</taxon>
        <taxon>Pterygota</taxon>
        <taxon>Neoptera</taxon>
        <taxon>Endopterygota</taxon>
        <taxon>Lepidoptera</taxon>
        <taxon>Glossata</taxon>
        <taxon>Ditrysia</taxon>
        <taxon>Noctuoidea</taxon>
        <taxon>Noctuidae</taxon>
        <taxon>Amphipyrinae</taxon>
        <taxon>Spodoptera</taxon>
    </lineage>
</organism>
<evidence type="ECO:0000259" key="3">
    <source>
        <dbReference type="Pfam" id="PF17921"/>
    </source>
</evidence>
<dbReference type="Pfam" id="PF03564">
    <property type="entry name" value="DUF1759"/>
    <property type="match status" value="1"/>
</dbReference>
<dbReference type="InterPro" id="IPR041588">
    <property type="entry name" value="Integrase_H2C2"/>
</dbReference>
<feature type="non-terminal residue" evidence="4">
    <location>
        <position position="1627"/>
    </location>
</feature>
<comment type="caution">
    <text evidence="4">The sequence shown here is derived from an EMBL/GenBank/DDBJ whole genome shotgun (WGS) entry which is preliminary data.</text>
</comment>
<keyword evidence="5" id="KW-1185">Reference proteome</keyword>
<gene>
    <name evidence="4" type="ORF">HW555_012097</name>
</gene>
<feature type="compositionally biased region" description="Polar residues" evidence="1">
    <location>
        <begin position="191"/>
        <end position="203"/>
    </location>
</feature>
<dbReference type="EMBL" id="JACKWZ010000406">
    <property type="protein sequence ID" value="KAF9408123.1"/>
    <property type="molecule type" value="Genomic_DNA"/>
</dbReference>
<dbReference type="Pfam" id="PF12259">
    <property type="entry name" value="Baculo_F"/>
    <property type="match status" value="1"/>
</dbReference>
<feature type="compositionally biased region" description="Basic and acidic residues" evidence="1">
    <location>
        <begin position="206"/>
        <end position="215"/>
    </location>
</feature>
<dbReference type="PANTHER" id="PTHR47331">
    <property type="entry name" value="PHD-TYPE DOMAIN-CONTAINING PROTEIN"/>
    <property type="match status" value="1"/>
</dbReference>
<keyword evidence="2" id="KW-1133">Transmembrane helix</keyword>
<reference evidence="4" key="1">
    <citation type="submission" date="2020-08" db="EMBL/GenBank/DDBJ databases">
        <title>Spodoptera exigua strain:BAW_Kor-Di-RS1 Genome sequencing and assembly.</title>
        <authorList>
            <person name="Kim J."/>
            <person name="Nam H.Y."/>
            <person name="Kwon M."/>
            <person name="Choi J.H."/>
            <person name="Cho S.R."/>
            <person name="Kim G.-H."/>
        </authorList>
    </citation>
    <scope>NUCLEOTIDE SEQUENCE</scope>
    <source>
        <strain evidence="4">BAW_Kor-Di-RS1</strain>
        <tissue evidence="4">Whole-body</tissue>
    </source>
</reference>
<keyword evidence="2" id="KW-0472">Membrane</keyword>
<dbReference type="InterPro" id="IPR022048">
    <property type="entry name" value="Envelope_fusion-like"/>
</dbReference>
<evidence type="ECO:0000256" key="2">
    <source>
        <dbReference type="SAM" id="Phobius"/>
    </source>
</evidence>
<accession>A0A835G7B1</accession>
<name>A0A835G7B1_SPOEX</name>
<dbReference type="Pfam" id="PF17921">
    <property type="entry name" value="Integrase_H2C2"/>
    <property type="match status" value="1"/>
</dbReference>